<dbReference type="GO" id="GO:0005975">
    <property type="term" value="P:carbohydrate metabolic process"/>
    <property type="evidence" value="ECO:0007669"/>
    <property type="project" value="InterPro"/>
</dbReference>
<reference evidence="3 4" key="1">
    <citation type="journal article" date="2019" name="Front. Microbiol.">
        <title>Genomic Features for Desiccation Tolerance and Sugar Biosynthesis in the Extremophile Gloeocapsopsis sp. UTEX B3054.</title>
        <authorList>
            <person name="Urrejola C."/>
            <person name="Alcorta J."/>
            <person name="Salas L."/>
            <person name="Vasquez M."/>
            <person name="Polz M.F."/>
            <person name="Vicuna R."/>
            <person name="Diez B."/>
        </authorList>
    </citation>
    <scope>NUCLEOTIDE SEQUENCE [LARGE SCALE GENOMIC DNA]</scope>
    <source>
        <strain evidence="3 4">1H9</strain>
    </source>
</reference>
<comment type="caution">
    <text evidence="3">The sequence shown here is derived from an EMBL/GenBank/DDBJ whole genome shotgun (WGS) entry which is preliminary data.</text>
</comment>
<dbReference type="RefSeq" id="WP_105221600.1">
    <property type="nucleotide sequence ID" value="NZ_CAWNSU010000104.1"/>
</dbReference>
<dbReference type="SUPFAM" id="SSF48208">
    <property type="entry name" value="Six-hairpin glycosidases"/>
    <property type="match status" value="1"/>
</dbReference>
<protein>
    <submittedName>
        <fullName evidence="3">N-acyl-D-glucosamine 2-epimerase</fullName>
    </submittedName>
</protein>
<dbReference type="EMBL" id="NAPY01000059">
    <property type="protein sequence ID" value="MUL39068.1"/>
    <property type="molecule type" value="Genomic_DNA"/>
</dbReference>
<dbReference type="InterPro" id="IPR024705">
    <property type="entry name" value="Ssp411"/>
</dbReference>
<comment type="similarity">
    <text evidence="1">Belongs to the N-acylglucosamine 2-epimerase family.</text>
</comment>
<dbReference type="InterPro" id="IPR008928">
    <property type="entry name" value="6-hairpin_glycosidase_sf"/>
</dbReference>
<evidence type="ECO:0000313" key="3">
    <source>
        <dbReference type="EMBL" id="MUL39068.1"/>
    </source>
</evidence>
<dbReference type="PANTHER" id="PTHR42899:SF1">
    <property type="entry name" value="SPERMATOGENESIS-ASSOCIATED PROTEIN 20"/>
    <property type="match status" value="1"/>
</dbReference>
<dbReference type="PANTHER" id="PTHR42899">
    <property type="entry name" value="SPERMATOGENESIS-ASSOCIATED PROTEIN 20"/>
    <property type="match status" value="1"/>
</dbReference>
<gene>
    <name evidence="3" type="ORF">BWI75_22895</name>
</gene>
<accession>A0A6N8G0Z1</accession>
<dbReference type="OrthoDB" id="5141876at2"/>
<evidence type="ECO:0000313" key="4">
    <source>
        <dbReference type="Proteomes" id="UP000441797"/>
    </source>
</evidence>
<name>A0A6N8G0Z1_9CHRO</name>
<evidence type="ECO:0000256" key="2">
    <source>
        <dbReference type="ARBA" id="ARBA00023235"/>
    </source>
</evidence>
<sequence>MSNMGFSFSDTVSGYVTNFESSKGSFGTFELKTSDGRNFLIALTSMTSAEIVRNLEAPYYDCTIQMQSMLVQNRYLFAYGIFYPEAGQYKFEAKHIIFFGRTESEYLFEKPDWWVNQIGSLANFYLKAQFEDGEIDYRKYRTRLGLNGVKAASSRQETASLSRLVYGFATAYMITGEDRYLEAAEKGTEYLREHMRFLDESKGICYWYHAVDVNSDGSEQRILASQFGDDYDAISVYEQIYLLAGLTQTYRVTGDPRIMNDIELTINLFNRYFLDKTDKGGFFSHLDPTTLNPHSETLGHNRAKKNWNSIGDHAPAYLINLWLATGNEEYANFLEYTFDTIEKYFPDYNRSPFVQERFYEDWKHDTNWRWQQNRAVVGHNLKIAWNMMRMHHLKSKEKYVALSERIAVIMLATGNDKQRGGWYDCVERTLEPGEEVHRFVWHDRKAWWQQEQAILAYLILAGSCGNPKYQRLARESAAFYNAWFLDHEDGGIYFNVSANGLPYLLGKTERGKGCHSMSGYHSFELAFLATVYTNLLITKEPIDLYFKPKPGGFKDNILRVQPDILPPGSVHIGEVWINGQLYSDFDADRLTVKLPFTQDDLKVQVRILPTQVVFDTPVLEVSAGAAV</sequence>
<dbReference type="Pfam" id="PF07221">
    <property type="entry name" value="GlcNAc_2-epim"/>
    <property type="match status" value="1"/>
</dbReference>
<keyword evidence="2" id="KW-0413">Isomerase</keyword>
<dbReference type="GO" id="GO:0016853">
    <property type="term" value="F:isomerase activity"/>
    <property type="evidence" value="ECO:0007669"/>
    <property type="project" value="UniProtKB-KW"/>
</dbReference>
<dbReference type="AlphaFoldDB" id="A0A6N8G0Z1"/>
<evidence type="ECO:0000256" key="1">
    <source>
        <dbReference type="ARBA" id="ARBA00008558"/>
    </source>
</evidence>
<dbReference type="Gene3D" id="1.50.10.10">
    <property type="match status" value="1"/>
</dbReference>
<proteinExistence type="inferred from homology"/>
<dbReference type="InterPro" id="IPR010819">
    <property type="entry name" value="AGE/CE"/>
</dbReference>
<dbReference type="Proteomes" id="UP000441797">
    <property type="component" value="Unassembled WGS sequence"/>
</dbReference>
<organism evidence="3 4">
    <name type="scientific">Gloeocapsopsis dulcis AAB1 = 1H9</name>
    <dbReference type="NCBI Taxonomy" id="1433147"/>
    <lineage>
        <taxon>Bacteria</taxon>
        <taxon>Bacillati</taxon>
        <taxon>Cyanobacteriota</taxon>
        <taxon>Cyanophyceae</taxon>
        <taxon>Oscillatoriophycideae</taxon>
        <taxon>Chroococcales</taxon>
        <taxon>Chroococcaceae</taxon>
        <taxon>Gloeocapsopsis</taxon>
        <taxon>Gloeocapsopsis dulcis</taxon>
    </lineage>
</organism>
<keyword evidence="4" id="KW-1185">Reference proteome</keyword>
<dbReference type="InterPro" id="IPR012341">
    <property type="entry name" value="6hp_glycosidase-like_sf"/>
</dbReference>